<dbReference type="InterPro" id="IPR036046">
    <property type="entry name" value="Acylphosphatase-like_dom_sf"/>
</dbReference>
<evidence type="ECO:0000313" key="8">
    <source>
        <dbReference type="EMBL" id="PMC80144.1"/>
    </source>
</evidence>
<dbReference type="EMBL" id="PNHQ01000005">
    <property type="protein sequence ID" value="PMC80144.1"/>
    <property type="molecule type" value="Genomic_DNA"/>
</dbReference>
<dbReference type="EC" id="3.6.1.7" evidence="2 5"/>
<sequence length="98" mass="11182">MKEGIFMKTSRIIVTGRVQGVGFRYFTERIAKRMKLAGTVENKNDGSVEIVVQADDTTLRAFVEEVKEMPENPSAQVSDIQIVETFESEDMVKFRTIY</sequence>
<dbReference type="SUPFAM" id="SSF54975">
    <property type="entry name" value="Acylphosphatase/BLUF domain-like"/>
    <property type="match status" value="1"/>
</dbReference>
<dbReference type="InterPro" id="IPR001792">
    <property type="entry name" value="Acylphosphatase-like_dom"/>
</dbReference>
<dbReference type="PROSITE" id="PS51160">
    <property type="entry name" value="ACYLPHOSPHATASE_3"/>
    <property type="match status" value="1"/>
</dbReference>
<organism evidence="8 9">
    <name type="scientific">Aerococcus viridans</name>
    <dbReference type="NCBI Taxonomy" id="1377"/>
    <lineage>
        <taxon>Bacteria</taxon>
        <taxon>Bacillati</taxon>
        <taxon>Bacillota</taxon>
        <taxon>Bacilli</taxon>
        <taxon>Lactobacillales</taxon>
        <taxon>Aerococcaceae</taxon>
        <taxon>Aerococcus</taxon>
    </lineage>
</organism>
<feature type="active site" evidence="5">
    <location>
        <position position="42"/>
    </location>
</feature>
<proteinExistence type="inferred from homology"/>
<name>A0A2N6UF31_9LACT</name>
<reference evidence="8 9" key="1">
    <citation type="submission" date="2017-09" db="EMBL/GenBank/DDBJ databases">
        <title>Bacterial strain isolated from the female urinary microbiota.</title>
        <authorList>
            <person name="Thomas-White K."/>
            <person name="Kumar N."/>
            <person name="Forster S."/>
            <person name="Putonti C."/>
            <person name="Lawley T."/>
            <person name="Wolfe A.J."/>
        </authorList>
    </citation>
    <scope>NUCLEOTIDE SEQUENCE [LARGE SCALE GENOMIC DNA]</scope>
    <source>
        <strain evidence="8 9">UMB0240</strain>
    </source>
</reference>
<evidence type="ECO:0000256" key="2">
    <source>
        <dbReference type="ARBA" id="ARBA00012150"/>
    </source>
</evidence>
<gene>
    <name evidence="8" type="ORF">CJ191_03100</name>
</gene>
<evidence type="ECO:0000313" key="9">
    <source>
        <dbReference type="Proteomes" id="UP000235701"/>
    </source>
</evidence>
<dbReference type="InterPro" id="IPR017968">
    <property type="entry name" value="Acylphosphatase_CS"/>
</dbReference>
<dbReference type="InterPro" id="IPR020456">
    <property type="entry name" value="Acylphosphatase"/>
</dbReference>
<feature type="domain" description="Acylphosphatase-like" evidence="7">
    <location>
        <begin position="9"/>
        <end position="98"/>
    </location>
</feature>
<keyword evidence="5" id="KW-0378">Hydrolase</keyword>
<dbReference type="AlphaFoldDB" id="A0A2N6UF31"/>
<keyword evidence="9" id="KW-1185">Reference proteome</keyword>
<evidence type="ECO:0000256" key="4">
    <source>
        <dbReference type="ARBA" id="ARBA00047645"/>
    </source>
</evidence>
<dbReference type="Gene3D" id="3.30.70.100">
    <property type="match status" value="1"/>
</dbReference>
<evidence type="ECO:0000256" key="5">
    <source>
        <dbReference type="PROSITE-ProRule" id="PRU00520"/>
    </source>
</evidence>
<comment type="catalytic activity">
    <reaction evidence="4 5">
        <text>an acyl phosphate + H2O = a carboxylate + phosphate + H(+)</text>
        <dbReference type="Rhea" id="RHEA:14965"/>
        <dbReference type="ChEBI" id="CHEBI:15377"/>
        <dbReference type="ChEBI" id="CHEBI:15378"/>
        <dbReference type="ChEBI" id="CHEBI:29067"/>
        <dbReference type="ChEBI" id="CHEBI:43474"/>
        <dbReference type="ChEBI" id="CHEBI:59918"/>
        <dbReference type="EC" id="3.6.1.7"/>
    </reaction>
</comment>
<dbReference type="PANTHER" id="PTHR47268">
    <property type="entry name" value="ACYLPHOSPHATASE"/>
    <property type="match status" value="1"/>
</dbReference>
<feature type="active site" evidence="5">
    <location>
        <position position="24"/>
    </location>
</feature>
<evidence type="ECO:0000259" key="7">
    <source>
        <dbReference type="PROSITE" id="PS51160"/>
    </source>
</evidence>
<dbReference type="OrthoDB" id="9808093at2"/>
<comment type="caution">
    <text evidence="8">The sequence shown here is derived from an EMBL/GenBank/DDBJ whole genome shotgun (WGS) entry which is preliminary data.</text>
</comment>
<protein>
    <recommendedName>
        <fullName evidence="3 5">acylphosphatase</fullName>
        <ecNumber evidence="2 5">3.6.1.7</ecNumber>
    </recommendedName>
</protein>
<accession>A0A2N6UF31</accession>
<dbReference type="PROSITE" id="PS00150">
    <property type="entry name" value="ACYLPHOSPHATASE_1"/>
    <property type="match status" value="1"/>
</dbReference>
<dbReference type="Proteomes" id="UP000235701">
    <property type="component" value="Unassembled WGS sequence"/>
</dbReference>
<dbReference type="PANTHER" id="PTHR47268:SF4">
    <property type="entry name" value="ACYLPHOSPHATASE"/>
    <property type="match status" value="1"/>
</dbReference>
<comment type="similarity">
    <text evidence="1 6">Belongs to the acylphosphatase family.</text>
</comment>
<evidence type="ECO:0000256" key="1">
    <source>
        <dbReference type="ARBA" id="ARBA00005614"/>
    </source>
</evidence>
<evidence type="ECO:0000256" key="6">
    <source>
        <dbReference type="RuleBase" id="RU004168"/>
    </source>
</evidence>
<evidence type="ECO:0000256" key="3">
    <source>
        <dbReference type="ARBA" id="ARBA00015991"/>
    </source>
</evidence>
<dbReference type="Pfam" id="PF00708">
    <property type="entry name" value="Acylphosphatase"/>
    <property type="match status" value="1"/>
</dbReference>
<dbReference type="GO" id="GO:0003998">
    <property type="term" value="F:acylphosphatase activity"/>
    <property type="evidence" value="ECO:0007669"/>
    <property type="project" value="UniProtKB-EC"/>
</dbReference>